<sequence>MNNSMMVGTQTSSSSEKIRRTPTVRWNFSGVQYRRFEQRDSVSDVGHSERDADEVCGFLLLSVGPFIPLTPTLYTPIHNHFYPNYHIPLTPTLSTPLSTPIHNHYFYPNYHIPLTPITTFLFPQLQTFYPYSTLPQHYLSQLPHSSYPNYKHYFYPNYHIPPITSFPLPQHYLTPISIPLTLQLFLPQLPHSPYPN</sequence>
<proteinExistence type="predicted"/>
<dbReference type="AlphaFoldDB" id="A0AA35SMG5"/>
<organism evidence="1 2">
    <name type="scientific">Geodia barretti</name>
    <name type="common">Barrett's horny sponge</name>
    <dbReference type="NCBI Taxonomy" id="519541"/>
    <lineage>
        <taxon>Eukaryota</taxon>
        <taxon>Metazoa</taxon>
        <taxon>Porifera</taxon>
        <taxon>Demospongiae</taxon>
        <taxon>Heteroscleromorpha</taxon>
        <taxon>Tetractinellida</taxon>
        <taxon>Astrophorina</taxon>
        <taxon>Geodiidae</taxon>
        <taxon>Geodia</taxon>
    </lineage>
</organism>
<name>A0AA35SMG5_GEOBA</name>
<gene>
    <name evidence="1" type="ORF">GBAR_LOCUS18030</name>
</gene>
<comment type="caution">
    <text evidence="1">The sequence shown here is derived from an EMBL/GenBank/DDBJ whole genome shotgun (WGS) entry which is preliminary data.</text>
</comment>
<dbReference type="EMBL" id="CASHTH010002567">
    <property type="protein sequence ID" value="CAI8031818.1"/>
    <property type="molecule type" value="Genomic_DNA"/>
</dbReference>
<evidence type="ECO:0000313" key="2">
    <source>
        <dbReference type="Proteomes" id="UP001174909"/>
    </source>
</evidence>
<dbReference type="Proteomes" id="UP001174909">
    <property type="component" value="Unassembled WGS sequence"/>
</dbReference>
<evidence type="ECO:0000313" key="1">
    <source>
        <dbReference type="EMBL" id="CAI8031818.1"/>
    </source>
</evidence>
<keyword evidence="2" id="KW-1185">Reference proteome</keyword>
<reference evidence="1" key="1">
    <citation type="submission" date="2023-03" db="EMBL/GenBank/DDBJ databases">
        <authorList>
            <person name="Steffen K."/>
            <person name="Cardenas P."/>
        </authorList>
    </citation>
    <scope>NUCLEOTIDE SEQUENCE</scope>
</reference>
<accession>A0AA35SMG5</accession>
<protein>
    <submittedName>
        <fullName evidence="1">Uncharacterized protein</fullName>
    </submittedName>
</protein>
<feature type="non-terminal residue" evidence="1">
    <location>
        <position position="1"/>
    </location>
</feature>